<feature type="compositionally biased region" description="Polar residues" evidence="1">
    <location>
        <begin position="1244"/>
        <end position="1256"/>
    </location>
</feature>
<feature type="compositionally biased region" description="Basic and acidic residues" evidence="1">
    <location>
        <begin position="1121"/>
        <end position="1138"/>
    </location>
</feature>
<organism evidence="3 4">
    <name type="scientific">Scyliorhinus torazame</name>
    <name type="common">Cloudy catshark</name>
    <name type="synonym">Catulus torazame</name>
    <dbReference type="NCBI Taxonomy" id="75743"/>
    <lineage>
        <taxon>Eukaryota</taxon>
        <taxon>Metazoa</taxon>
        <taxon>Chordata</taxon>
        <taxon>Craniata</taxon>
        <taxon>Vertebrata</taxon>
        <taxon>Chondrichthyes</taxon>
        <taxon>Elasmobranchii</taxon>
        <taxon>Galeomorphii</taxon>
        <taxon>Galeoidea</taxon>
        <taxon>Carcharhiniformes</taxon>
        <taxon>Scyliorhinidae</taxon>
        <taxon>Scyliorhinus</taxon>
    </lineage>
</organism>
<feature type="region of interest" description="Disordered" evidence="1">
    <location>
        <begin position="982"/>
        <end position="1013"/>
    </location>
</feature>
<dbReference type="STRING" id="75743.A0A401Q2J3"/>
<feature type="compositionally biased region" description="Polar residues" evidence="1">
    <location>
        <begin position="1101"/>
        <end position="1117"/>
    </location>
</feature>
<dbReference type="GO" id="GO:0016514">
    <property type="term" value="C:SWI/SNF complex"/>
    <property type="evidence" value="ECO:0007669"/>
    <property type="project" value="TreeGrafter"/>
</dbReference>
<protein>
    <recommendedName>
        <fullName evidence="2">GLTSCR protein conserved domain-containing protein</fullName>
    </recommendedName>
</protein>
<dbReference type="PANTHER" id="PTHR15572:SF1">
    <property type="entry name" value="BRD4-INTERACTING CHROMATIN-REMODELING COMPLEX-ASSOCIATED PROTEIN"/>
    <property type="match status" value="1"/>
</dbReference>
<evidence type="ECO:0000259" key="2">
    <source>
        <dbReference type="Pfam" id="PF15249"/>
    </source>
</evidence>
<dbReference type="GO" id="GO:0045893">
    <property type="term" value="P:positive regulation of DNA-templated transcription"/>
    <property type="evidence" value="ECO:0007669"/>
    <property type="project" value="TreeGrafter"/>
</dbReference>
<feature type="compositionally biased region" description="Low complexity" evidence="1">
    <location>
        <begin position="1284"/>
        <end position="1295"/>
    </location>
</feature>
<accession>A0A401Q2J3</accession>
<sequence>DPQALNDFLHGSDQLDGDDLLDTAADPASAFFTDASLNVQDTMVNHLNSGQTQNSSSAVDLDFLEDDILGPSPGSNLQNSDQPCDILQQSLQEANITEQSLEEDADLDIASLHFPSLQPVSQAGDASQLFSASADLIGLQQQPTVLAQQTLIQQQTIGGQVVNKAINVQPFLQQVGLGNVTLQPVSNLQGLPNGSPSGALGIGQIQVVGQLSNQSVMTINQPAQQIITKAGQPTQVTTVPVGSYISSPASDQQQVALNSAGVSPPNTGLVLQKNAAPGALNGNSLFAGTSIAQANQSLTVRPTMSSPMMQAPLSAQNVIIQRTPTPIQPKPTGGVIQHKLFQISSKPFASANTALAIQNETTLQQQQQQNVTFMAGKPVQNVVFSASGAAFPQTISSSVFKQHQAQQQALGKSLSLHLQGGSIVIQPQHMQQAMLQSQSQFLLQGQLSGASAVPLSQQLSALQANVGGQILTAQSAGGQAPATHIIASQGPAGQLIANQTLPAQILTNQNIAGQLDLSQVIAAQNAHGATHILSAPIQLQPGSVGQPAVFQMPVSLANSLNPQTSASVQATLAGGAINQQSQSAVIQGVTLPNQVTMLNSGEGLGQAVSIQQPASNAQGSSVIQQQVGPSPSLMALGNGQPSLLTVQTAAAAAPQSQPPQQHPVQQQLPSAPQPGSSMGPTPGKIIIGQQGPLAAISQDAADMFFQQQEQKQQQLYQAALKLQQEKGLNQSSPHSLAPTSTTSSVPASVIVSSSTKPGVIGSISGLNMNLTKGPIQIQLLGKGLTQLMPAASIQAHQMDNKLGGLKVPVSLKPTKEAVVLDSLHKHQDAVLHPDYTSCFRSHDDMVHRLLPYHLYQGTLPSGEEHSKVDEEFEAVSTQLLKRTQAMLNKYRMLLFEEARRLSPSAEMVMIDRMFIQEEKTSLTTDKQLAKEKPDEYVASSSRSHSLATSSPSPSCNTAALLETPRIPSTQTATQIHPTKLVIKHSGGSPSVSWARDGDDETLHTRSRPPPMKTYEARSRIGLKLKIKQEAGLSKVVHNTALDPVHQSVTTSSVIKSTECPMVTSDGQMNGTLDHAAPSPAGNKPPRSANYCKLPPRKTYRDNVQSLSADRTAGNPSQGGPVREEDSRRETAPKCEETSKSVIATCKSVESPKVRTGRGRAGESAKGSNLTRKTRTHTDLLPPKSEEPPGGRADDGAGGLMKELSDVEDELTRGVIKADPPDGSWELALPPAKRSKSESFDMDNASFSSDSPQDDTLNEHLQSAIDSILNLRQPQSVSVAPTPVSNLYNSSENNSSPFPPTPHSDSYLAPNHNGGLGTRTYTR</sequence>
<feature type="region of interest" description="Disordered" evidence="1">
    <location>
        <begin position="1213"/>
        <end position="1256"/>
    </location>
</feature>
<dbReference type="PANTHER" id="PTHR15572">
    <property type="entry name" value="GLIOMA TUMOR SUPPRESSOR CANDIDATE REGION GENE 1"/>
    <property type="match status" value="1"/>
</dbReference>
<evidence type="ECO:0000313" key="4">
    <source>
        <dbReference type="Proteomes" id="UP000288216"/>
    </source>
</evidence>
<evidence type="ECO:0000313" key="3">
    <source>
        <dbReference type="EMBL" id="GCB79649.1"/>
    </source>
</evidence>
<feature type="compositionally biased region" description="Basic and acidic residues" evidence="1">
    <location>
        <begin position="1183"/>
        <end position="1194"/>
    </location>
</feature>
<dbReference type="Proteomes" id="UP000288216">
    <property type="component" value="Unassembled WGS sequence"/>
</dbReference>
<proteinExistence type="predicted"/>
<feature type="non-terminal residue" evidence="3">
    <location>
        <position position="1"/>
    </location>
</feature>
<dbReference type="Pfam" id="PF15249">
    <property type="entry name" value="GLTSCR1"/>
    <property type="match status" value="1"/>
</dbReference>
<comment type="caution">
    <text evidence="3">The sequence shown here is derived from an EMBL/GenBank/DDBJ whole genome shotgun (WGS) entry which is preliminary data.</text>
</comment>
<gene>
    <name evidence="3" type="ORF">scyTo_0018780</name>
</gene>
<reference evidence="3 4" key="1">
    <citation type="journal article" date="2018" name="Nat. Ecol. Evol.">
        <title>Shark genomes provide insights into elasmobranch evolution and the origin of vertebrates.</title>
        <authorList>
            <person name="Hara Y"/>
            <person name="Yamaguchi K"/>
            <person name="Onimaru K"/>
            <person name="Kadota M"/>
            <person name="Koyanagi M"/>
            <person name="Keeley SD"/>
            <person name="Tatsumi K"/>
            <person name="Tanaka K"/>
            <person name="Motone F"/>
            <person name="Kageyama Y"/>
            <person name="Nozu R"/>
            <person name="Adachi N"/>
            <person name="Nishimura O"/>
            <person name="Nakagawa R"/>
            <person name="Tanegashima C"/>
            <person name="Kiyatake I"/>
            <person name="Matsumoto R"/>
            <person name="Murakumo K"/>
            <person name="Nishida K"/>
            <person name="Terakita A"/>
            <person name="Kuratani S"/>
            <person name="Sato K"/>
            <person name="Hyodo S Kuraku.S."/>
        </authorList>
    </citation>
    <scope>NUCLEOTIDE SEQUENCE [LARGE SCALE GENOMIC DNA]</scope>
</reference>
<feature type="compositionally biased region" description="Low complexity" evidence="1">
    <location>
        <begin position="939"/>
        <end position="954"/>
    </location>
</feature>
<name>A0A401Q2J3_SCYTO</name>
<feature type="region of interest" description="Disordered" evidence="1">
    <location>
        <begin position="726"/>
        <end position="745"/>
    </location>
</feature>
<dbReference type="EMBL" id="BFAA01013405">
    <property type="protein sequence ID" value="GCB79649.1"/>
    <property type="molecule type" value="Genomic_DNA"/>
</dbReference>
<dbReference type="InterPro" id="IPR052438">
    <property type="entry name" value="Chromatin_remod/trans_coact"/>
</dbReference>
<feature type="region of interest" description="Disordered" evidence="1">
    <location>
        <begin position="648"/>
        <end position="687"/>
    </location>
</feature>
<feature type="compositionally biased region" description="Low complexity" evidence="1">
    <location>
        <begin position="735"/>
        <end position="745"/>
    </location>
</feature>
<feature type="domain" description="GLTSCR protein conserved" evidence="2">
    <location>
        <begin position="827"/>
        <end position="927"/>
    </location>
</feature>
<dbReference type="InterPro" id="IPR015671">
    <property type="entry name" value="GSCR1_dom"/>
</dbReference>
<feature type="region of interest" description="Disordered" evidence="1">
    <location>
        <begin position="924"/>
        <end position="958"/>
    </location>
</feature>
<feature type="region of interest" description="Disordered" evidence="1">
    <location>
        <begin position="1061"/>
        <end position="1198"/>
    </location>
</feature>
<dbReference type="OrthoDB" id="2556847at2759"/>
<feature type="region of interest" description="Disordered" evidence="1">
    <location>
        <begin position="1272"/>
        <end position="1322"/>
    </location>
</feature>
<keyword evidence="4" id="KW-1185">Reference proteome</keyword>
<dbReference type="OMA" id="LTQDSMQ"/>
<evidence type="ECO:0000256" key="1">
    <source>
        <dbReference type="SAM" id="MobiDB-lite"/>
    </source>
</evidence>